<dbReference type="InterPro" id="IPR019786">
    <property type="entry name" value="Zinc_finger_PHD-type_CS"/>
</dbReference>
<dbReference type="GO" id="GO:0006281">
    <property type="term" value="P:DNA repair"/>
    <property type="evidence" value="ECO:0007669"/>
    <property type="project" value="UniProtKB-ARBA"/>
</dbReference>
<dbReference type="InterPro" id="IPR019787">
    <property type="entry name" value="Znf_PHD-finger"/>
</dbReference>
<organism evidence="6 7">
    <name type="scientific">Phaedon cochleariae</name>
    <name type="common">Mustard beetle</name>
    <dbReference type="NCBI Taxonomy" id="80249"/>
    <lineage>
        <taxon>Eukaryota</taxon>
        <taxon>Metazoa</taxon>
        <taxon>Ecdysozoa</taxon>
        <taxon>Arthropoda</taxon>
        <taxon>Hexapoda</taxon>
        <taxon>Insecta</taxon>
        <taxon>Pterygota</taxon>
        <taxon>Neoptera</taxon>
        <taxon>Endopterygota</taxon>
        <taxon>Coleoptera</taxon>
        <taxon>Polyphaga</taxon>
        <taxon>Cucujiformia</taxon>
        <taxon>Chrysomeloidea</taxon>
        <taxon>Chrysomelidae</taxon>
        <taxon>Chrysomelinae</taxon>
        <taxon>Chrysomelini</taxon>
        <taxon>Phaedon</taxon>
    </lineage>
</organism>
<dbReference type="InterPro" id="IPR059153">
    <property type="entry name" value="NSD_PHD-1st"/>
</dbReference>
<name>A0A9P0DEF6_PHACE</name>
<dbReference type="SUPFAM" id="SSF57903">
    <property type="entry name" value="FYVE/PHD zinc finger"/>
    <property type="match status" value="1"/>
</dbReference>
<dbReference type="InterPro" id="IPR011011">
    <property type="entry name" value="Znf_FYVE_PHD"/>
</dbReference>
<reference evidence="6" key="1">
    <citation type="submission" date="2022-01" db="EMBL/GenBank/DDBJ databases">
        <authorList>
            <person name="King R."/>
        </authorList>
    </citation>
    <scope>NUCLEOTIDE SEQUENCE</scope>
</reference>
<dbReference type="Pfam" id="PF23011">
    <property type="entry name" value="PHD-1st_NSD"/>
    <property type="match status" value="1"/>
</dbReference>
<dbReference type="InterPro" id="IPR013083">
    <property type="entry name" value="Znf_RING/FYVE/PHD"/>
</dbReference>
<keyword evidence="2 4" id="KW-0863">Zinc-finger</keyword>
<dbReference type="Proteomes" id="UP001153737">
    <property type="component" value="Chromosome 11"/>
</dbReference>
<proteinExistence type="predicted"/>
<dbReference type="AlphaFoldDB" id="A0A9P0DEF6"/>
<dbReference type="OrthoDB" id="6775702at2759"/>
<keyword evidence="1" id="KW-0479">Metal-binding</keyword>
<dbReference type="InterPro" id="IPR001965">
    <property type="entry name" value="Znf_PHD"/>
</dbReference>
<feature type="domain" description="PHD-type" evidence="5">
    <location>
        <begin position="121"/>
        <end position="170"/>
    </location>
</feature>
<dbReference type="Gene3D" id="3.90.320.10">
    <property type="match status" value="1"/>
</dbReference>
<sequence length="170" mass="19910">MVSCDCCGSGCVEVKCPYLLKDMEIGQYLDIKTSPLTCDGIVTSLDRGHAYYYQTQLQIKVTDTKYCDFVIWSPRGFFHERIFRDEDFWAINFPKAYEFYKKVILPELLGKYFTKGRHLDQIWCFCKKSEGGRIMIQCENDSCDIQWFHLECVGLPDIPNTLWMCQQCSL</sequence>
<dbReference type="InterPro" id="IPR011335">
    <property type="entry name" value="Restrct_endonuc-II-like"/>
</dbReference>
<dbReference type="SMART" id="SM00249">
    <property type="entry name" value="PHD"/>
    <property type="match status" value="1"/>
</dbReference>
<dbReference type="CDD" id="cd22343">
    <property type="entry name" value="PDDEXK_lambda_exonuclease-like"/>
    <property type="match status" value="1"/>
</dbReference>
<dbReference type="PROSITE" id="PS50016">
    <property type="entry name" value="ZF_PHD_2"/>
    <property type="match status" value="1"/>
</dbReference>
<evidence type="ECO:0000313" key="6">
    <source>
        <dbReference type="EMBL" id="CAH1118134.1"/>
    </source>
</evidence>
<dbReference type="PROSITE" id="PS01359">
    <property type="entry name" value="ZF_PHD_1"/>
    <property type="match status" value="1"/>
</dbReference>
<dbReference type="Gene3D" id="3.30.40.10">
    <property type="entry name" value="Zinc/RING finger domain, C3HC4 (zinc finger)"/>
    <property type="match status" value="1"/>
</dbReference>
<protein>
    <recommendedName>
        <fullName evidence="5">PHD-type domain-containing protein</fullName>
    </recommendedName>
</protein>
<reference evidence="6" key="2">
    <citation type="submission" date="2022-10" db="EMBL/GenBank/DDBJ databases">
        <authorList>
            <consortium name="ENA_rothamsted_submissions"/>
            <consortium name="culmorum"/>
            <person name="King R."/>
        </authorList>
    </citation>
    <scope>NUCLEOTIDE SEQUENCE</scope>
</reference>
<keyword evidence="3" id="KW-0862">Zinc</keyword>
<evidence type="ECO:0000313" key="7">
    <source>
        <dbReference type="Proteomes" id="UP001153737"/>
    </source>
</evidence>
<dbReference type="SUPFAM" id="SSF52980">
    <property type="entry name" value="Restriction endonuclease-like"/>
    <property type="match status" value="1"/>
</dbReference>
<evidence type="ECO:0000256" key="2">
    <source>
        <dbReference type="ARBA" id="ARBA00022771"/>
    </source>
</evidence>
<keyword evidence="7" id="KW-1185">Reference proteome</keyword>
<gene>
    <name evidence="6" type="ORF">PHAECO_LOCUS2392</name>
</gene>
<evidence type="ECO:0000259" key="5">
    <source>
        <dbReference type="PROSITE" id="PS50016"/>
    </source>
</evidence>
<dbReference type="PANTHER" id="PTHR47526:SF4">
    <property type="entry name" value="SWIM-TYPE DOMAIN-CONTAINING PROTEIN"/>
    <property type="match status" value="1"/>
</dbReference>
<evidence type="ECO:0000256" key="1">
    <source>
        <dbReference type="ARBA" id="ARBA00022723"/>
    </source>
</evidence>
<accession>A0A9P0DEF6</accession>
<evidence type="ECO:0000256" key="4">
    <source>
        <dbReference type="PROSITE-ProRule" id="PRU00146"/>
    </source>
</evidence>
<dbReference type="GO" id="GO:0008270">
    <property type="term" value="F:zinc ion binding"/>
    <property type="evidence" value="ECO:0007669"/>
    <property type="project" value="UniProtKB-KW"/>
</dbReference>
<dbReference type="PANTHER" id="PTHR47526">
    <property type="entry name" value="ATP-DEPENDENT DNA HELICASE"/>
    <property type="match status" value="1"/>
</dbReference>
<dbReference type="EMBL" id="OU896717">
    <property type="protein sequence ID" value="CAH1118134.1"/>
    <property type="molecule type" value="Genomic_DNA"/>
</dbReference>
<evidence type="ECO:0000256" key="3">
    <source>
        <dbReference type="ARBA" id="ARBA00022833"/>
    </source>
</evidence>
<dbReference type="InterPro" id="IPR011604">
    <property type="entry name" value="PDDEXK-like_dom_sf"/>
</dbReference>